<dbReference type="Pfam" id="PF02113">
    <property type="entry name" value="Peptidase_S13"/>
    <property type="match status" value="1"/>
</dbReference>
<dbReference type="InterPro" id="IPR012338">
    <property type="entry name" value="Beta-lactam/transpept-like"/>
</dbReference>
<proteinExistence type="inferred from homology"/>
<dbReference type="PANTHER" id="PTHR30023:SF0">
    <property type="entry name" value="PENICILLIN-SENSITIVE CARBOXYPEPTIDASE A"/>
    <property type="match status" value="1"/>
</dbReference>
<organism evidence="4 5">
    <name type="scientific">Andreprevotia lacus DSM 23236</name>
    <dbReference type="NCBI Taxonomy" id="1121001"/>
    <lineage>
        <taxon>Bacteria</taxon>
        <taxon>Pseudomonadati</taxon>
        <taxon>Pseudomonadota</taxon>
        <taxon>Betaproteobacteria</taxon>
        <taxon>Neisseriales</taxon>
        <taxon>Chitinibacteraceae</taxon>
        <taxon>Andreprevotia</taxon>
    </lineage>
</organism>
<keyword evidence="4" id="KW-0121">Carboxypeptidase</keyword>
<evidence type="ECO:0000256" key="3">
    <source>
        <dbReference type="SAM" id="SignalP"/>
    </source>
</evidence>
<evidence type="ECO:0000313" key="4">
    <source>
        <dbReference type="EMBL" id="SMC29017.1"/>
    </source>
</evidence>
<dbReference type="GO" id="GO:0004185">
    <property type="term" value="F:serine-type carboxypeptidase activity"/>
    <property type="evidence" value="ECO:0007669"/>
    <property type="project" value="InterPro"/>
</dbReference>
<dbReference type="InterPro" id="IPR000667">
    <property type="entry name" value="Peptidase_S13"/>
</dbReference>
<keyword evidence="2" id="KW-0378">Hydrolase</keyword>
<dbReference type="RefSeq" id="WP_084092483.1">
    <property type="nucleotide sequence ID" value="NZ_FWXD01000028.1"/>
</dbReference>
<dbReference type="GO" id="GO:0006508">
    <property type="term" value="P:proteolysis"/>
    <property type="evidence" value="ECO:0007669"/>
    <property type="project" value="InterPro"/>
</dbReference>
<dbReference type="STRING" id="1121001.SAMN02745857_03537"/>
<accession>A0A1W1XYT6</accession>
<feature type="signal peptide" evidence="3">
    <location>
        <begin position="1"/>
        <end position="21"/>
    </location>
</feature>
<dbReference type="AlphaFoldDB" id="A0A1W1XYT6"/>
<dbReference type="SUPFAM" id="SSF56601">
    <property type="entry name" value="beta-lactamase/transpeptidase-like"/>
    <property type="match status" value="1"/>
</dbReference>
<dbReference type="GO" id="GO:0000270">
    <property type="term" value="P:peptidoglycan metabolic process"/>
    <property type="evidence" value="ECO:0007669"/>
    <property type="project" value="TreeGrafter"/>
</dbReference>
<evidence type="ECO:0000256" key="1">
    <source>
        <dbReference type="ARBA" id="ARBA00006096"/>
    </source>
</evidence>
<keyword evidence="4" id="KW-0645">Protease</keyword>
<feature type="chain" id="PRO_5012867985" evidence="3">
    <location>
        <begin position="22"/>
        <end position="482"/>
    </location>
</feature>
<name>A0A1W1XYT6_9NEIS</name>
<gene>
    <name evidence="4" type="ORF">SAMN02745857_03537</name>
</gene>
<dbReference type="EMBL" id="FWXD01000028">
    <property type="protein sequence ID" value="SMC29017.1"/>
    <property type="molecule type" value="Genomic_DNA"/>
</dbReference>
<reference evidence="4 5" key="1">
    <citation type="submission" date="2017-04" db="EMBL/GenBank/DDBJ databases">
        <authorList>
            <person name="Afonso C.L."/>
            <person name="Miller P.J."/>
            <person name="Scott M.A."/>
            <person name="Spackman E."/>
            <person name="Goraichik I."/>
            <person name="Dimitrov K.M."/>
            <person name="Suarez D.L."/>
            <person name="Swayne D.E."/>
        </authorList>
    </citation>
    <scope>NUCLEOTIDE SEQUENCE [LARGE SCALE GENOMIC DNA]</scope>
    <source>
        <strain evidence="4 5">DSM 23236</strain>
    </source>
</reference>
<protein>
    <submittedName>
        <fullName evidence="4">D-alanyl-D-alanine carboxypeptidase / D-alanyl-D-alanine-endopeptidase (Penicillin-binding protein 4)</fullName>
    </submittedName>
</protein>
<keyword evidence="5" id="KW-1185">Reference proteome</keyword>
<dbReference type="PRINTS" id="PR00922">
    <property type="entry name" value="DADACBPTASE3"/>
</dbReference>
<dbReference type="PANTHER" id="PTHR30023">
    <property type="entry name" value="D-ALANYL-D-ALANINE CARBOXYPEPTIDASE"/>
    <property type="match status" value="1"/>
</dbReference>
<comment type="similarity">
    <text evidence="1">Belongs to the peptidase S13 family.</text>
</comment>
<dbReference type="Proteomes" id="UP000192761">
    <property type="component" value="Unassembled WGS sequence"/>
</dbReference>
<dbReference type="NCBIfam" id="TIGR00666">
    <property type="entry name" value="PBP4"/>
    <property type="match status" value="1"/>
</dbReference>
<dbReference type="OrthoDB" id="9802627at2"/>
<dbReference type="Gene3D" id="3.40.710.10">
    <property type="entry name" value="DD-peptidase/beta-lactamase superfamily"/>
    <property type="match status" value="2"/>
</dbReference>
<evidence type="ECO:0000256" key="2">
    <source>
        <dbReference type="ARBA" id="ARBA00022801"/>
    </source>
</evidence>
<evidence type="ECO:0000313" key="5">
    <source>
        <dbReference type="Proteomes" id="UP000192761"/>
    </source>
</evidence>
<keyword evidence="3" id="KW-0732">Signal</keyword>
<dbReference type="Gene3D" id="3.50.80.20">
    <property type="entry name" value="D-Ala-D-Ala carboxypeptidase C, peptidase S13"/>
    <property type="match status" value="1"/>
</dbReference>
<sequence>MLLRTTLAALCCAAFSLAASAADSLPASVQAALKANKLPADGLSVAIVALNDGKPVLQYQAERPVNPASTMKLVTTYSALGLLGPAWQWQTDLLSDAQPVNGVLNGNLYLRGSGDPKLTIERVWQWLRDLKAAGVTDIKGKLVLDRSLFMLPPDSGFDDDGNGAERPFMVDPDAALTNFKSIRLLIDSTGDRVRLTAEPPLPEVRVSNELAIGRSGNCEAWSQRVNQRLGQMNNLQITLQLAGEVPAGCRVERYVAVMNAQTYTAALVRQLWRELGGQGIAGWSEGATPASALVLASTKSQDVANTIRDINKYSNNMMARQLFLTLGAQSQESGDTPTRAATAIKSWLGQQGLRFDELTLENGSGLSRHERISSAHLAQLLVSANRSRFAAEFISSLPIVAIDGTMRKRLKRDDIAAHIKTGTLKDVKAVAGYVRDADGVDWAVVAIANHPRAPQYAPVLDEILRWIANAPTSELAALRATR</sequence>